<keyword evidence="4" id="KW-0539">Nucleus</keyword>
<keyword evidence="5" id="KW-0687">Ribonucleoprotein</keyword>
<dbReference type="PANTHER" id="PTHR17039">
    <property type="entry name" value="U3 SMALL NUCLEOLAR RIBONUCLEOPROTEIN PROTEIN MPP10"/>
    <property type="match status" value="1"/>
</dbReference>
<dbReference type="PANTHER" id="PTHR17039:SF0">
    <property type="entry name" value="U3 SMALL NUCLEOLAR RIBONUCLEOPROTEIN PROTEIN MPP10"/>
    <property type="match status" value="1"/>
</dbReference>
<dbReference type="RefSeq" id="XP_013774180.2">
    <property type="nucleotide sequence ID" value="XM_013918726.2"/>
</dbReference>
<organism evidence="8 9">
    <name type="scientific">Limulus polyphemus</name>
    <name type="common">Atlantic horseshoe crab</name>
    <dbReference type="NCBI Taxonomy" id="6850"/>
    <lineage>
        <taxon>Eukaryota</taxon>
        <taxon>Metazoa</taxon>
        <taxon>Ecdysozoa</taxon>
        <taxon>Arthropoda</taxon>
        <taxon>Chelicerata</taxon>
        <taxon>Merostomata</taxon>
        <taxon>Xiphosura</taxon>
        <taxon>Limulidae</taxon>
        <taxon>Limulus</taxon>
    </lineage>
</organism>
<evidence type="ECO:0000256" key="6">
    <source>
        <dbReference type="ARBA" id="ARBA00029455"/>
    </source>
</evidence>
<evidence type="ECO:0000313" key="9">
    <source>
        <dbReference type="RefSeq" id="XP_013774180.2"/>
    </source>
</evidence>
<comment type="subcellular location">
    <subcellularLocation>
        <location evidence="1">Nucleus</location>
        <location evidence="1">Nucleolus</location>
    </subcellularLocation>
</comment>
<evidence type="ECO:0000313" key="8">
    <source>
        <dbReference type="Proteomes" id="UP000694941"/>
    </source>
</evidence>
<feature type="compositionally biased region" description="Basic residues" evidence="7">
    <location>
        <begin position="77"/>
        <end position="88"/>
    </location>
</feature>
<evidence type="ECO:0000256" key="4">
    <source>
        <dbReference type="ARBA" id="ARBA00023242"/>
    </source>
</evidence>
<feature type="compositionally biased region" description="Basic and acidic residues" evidence="7">
    <location>
        <begin position="55"/>
        <end position="76"/>
    </location>
</feature>
<sequence length="136" mass="15425">MMTSLFAKLDALSNFHYTPKPRGPELKIISNLPAVTVEEVAPTAVSDLTLLAPEEVKARPKGEVKSNTEKTNTDRKRDRRQKKLKQRQRKLDRESREKAVAKLNPGLGNKYSKIEALKKLKHVKDVTVLEDPSFFS</sequence>
<reference evidence="9" key="1">
    <citation type="submission" date="2025-08" db="UniProtKB">
        <authorList>
            <consortium name="RefSeq"/>
        </authorList>
    </citation>
    <scope>IDENTIFICATION</scope>
    <source>
        <tissue evidence="9">Muscle</tissue>
    </source>
</reference>
<feature type="compositionally biased region" description="Basic and acidic residues" evidence="7">
    <location>
        <begin position="89"/>
        <end position="100"/>
    </location>
</feature>
<keyword evidence="3" id="KW-0698">rRNA processing</keyword>
<protein>
    <submittedName>
        <fullName evidence="9">U3 small nucleolar ribonucleoprotein protein MPP10-like</fullName>
    </submittedName>
</protein>
<proteinExistence type="inferred from homology"/>
<keyword evidence="8" id="KW-1185">Reference proteome</keyword>
<evidence type="ECO:0000256" key="3">
    <source>
        <dbReference type="ARBA" id="ARBA00022552"/>
    </source>
</evidence>
<feature type="region of interest" description="Disordered" evidence="7">
    <location>
        <begin position="55"/>
        <end position="104"/>
    </location>
</feature>
<dbReference type="InterPro" id="IPR012173">
    <property type="entry name" value="Mpp10"/>
</dbReference>
<name>A0ABM1B3P8_LIMPO</name>
<evidence type="ECO:0000256" key="2">
    <source>
        <dbReference type="ARBA" id="ARBA00022517"/>
    </source>
</evidence>
<dbReference type="Proteomes" id="UP000694941">
    <property type="component" value="Unplaced"/>
</dbReference>
<accession>A0ABM1B3P8</accession>
<gene>
    <name evidence="9" type="primary">LOC106459139</name>
</gene>
<comment type="similarity">
    <text evidence="6">Belongs to the MPP10 family.</text>
</comment>
<evidence type="ECO:0000256" key="5">
    <source>
        <dbReference type="ARBA" id="ARBA00023274"/>
    </source>
</evidence>
<dbReference type="GeneID" id="106459139"/>
<dbReference type="Pfam" id="PF04006">
    <property type="entry name" value="Mpp10"/>
    <property type="match status" value="1"/>
</dbReference>
<evidence type="ECO:0000256" key="7">
    <source>
        <dbReference type="SAM" id="MobiDB-lite"/>
    </source>
</evidence>
<evidence type="ECO:0000256" key="1">
    <source>
        <dbReference type="ARBA" id="ARBA00004604"/>
    </source>
</evidence>
<keyword evidence="2" id="KW-0690">Ribosome biogenesis</keyword>